<evidence type="ECO:0000256" key="6">
    <source>
        <dbReference type="SAM" id="SignalP"/>
    </source>
</evidence>
<evidence type="ECO:0000256" key="2">
    <source>
        <dbReference type="ARBA" id="ARBA00022771"/>
    </source>
</evidence>
<keyword evidence="3" id="KW-0862">Zinc</keyword>
<evidence type="ECO:0000256" key="3">
    <source>
        <dbReference type="ARBA" id="ARBA00022833"/>
    </source>
</evidence>
<evidence type="ECO:0000256" key="1">
    <source>
        <dbReference type="ARBA" id="ARBA00022723"/>
    </source>
</evidence>
<accession>A0ABD2M0U1</accession>
<organism evidence="8 9">
    <name type="scientific">Heterodera trifolii</name>
    <dbReference type="NCBI Taxonomy" id="157864"/>
    <lineage>
        <taxon>Eukaryota</taxon>
        <taxon>Metazoa</taxon>
        <taxon>Ecdysozoa</taxon>
        <taxon>Nematoda</taxon>
        <taxon>Chromadorea</taxon>
        <taxon>Rhabditida</taxon>
        <taxon>Tylenchina</taxon>
        <taxon>Tylenchomorpha</taxon>
        <taxon>Tylenchoidea</taxon>
        <taxon>Heteroderidae</taxon>
        <taxon>Heteroderinae</taxon>
        <taxon>Heterodera</taxon>
    </lineage>
</organism>
<proteinExistence type="predicted"/>
<dbReference type="InterPro" id="IPR013083">
    <property type="entry name" value="Znf_RING/FYVE/PHD"/>
</dbReference>
<evidence type="ECO:0000256" key="4">
    <source>
        <dbReference type="PROSITE-ProRule" id="PRU00175"/>
    </source>
</evidence>
<feature type="chain" id="PRO_5044829856" description="RING-type domain-containing protein" evidence="6">
    <location>
        <begin position="19"/>
        <end position="506"/>
    </location>
</feature>
<evidence type="ECO:0000256" key="5">
    <source>
        <dbReference type="SAM" id="MobiDB-lite"/>
    </source>
</evidence>
<feature type="signal peptide" evidence="6">
    <location>
        <begin position="1"/>
        <end position="18"/>
    </location>
</feature>
<feature type="domain" description="RING-type" evidence="7">
    <location>
        <begin position="295"/>
        <end position="343"/>
    </location>
</feature>
<sequence length="506" mass="58609">MHLLAFLFSFFCFDFVLADETDKRLKLRVIFHQNLPMRKVNIRINAIFNDGNEIVQKYLNGKDIEIEVPSQGEKKEKIVLRFSIVIMANEDEIRQNEGEENDGTATNTAQNQSQNAIPSPRKKAMAQRRSVEVALYKPNFSKRYIVNLGSMEPTDIFWHRKIFVEAKNGEENAPENFHSFLYVCIGKKLRWGNIAEQIEYDQLLGYAPVIFKSAVDEIPTNANNDGTDQQQRKLLEYNVKIPIDLKSLFKLKILNLGMHLFRFNEKELKNSKKLTDEKGKKENCKNENDLSDEICAICLDPLTSKGKEKQKFHSTKGKNHEFHRMCIKKWIEFREKIHCPLCNKEAELINFGQLLPIFSAPSDAPLAMYTNPLAELYRRAQSADNAFVKAQSQFVLASIVRQICQVERRVRNSLANLHILVAQFRHDESLFGVDRGTFSVNAKLMSFIRTVYKDPHIITTQRDREQFFYAFDLIKWAEVFQSSEANDALESMQLISEEMEEEGTDK</sequence>
<dbReference type="SMART" id="SM00744">
    <property type="entry name" value="RINGv"/>
    <property type="match status" value="1"/>
</dbReference>
<evidence type="ECO:0000259" key="7">
    <source>
        <dbReference type="PROSITE" id="PS50089"/>
    </source>
</evidence>
<keyword evidence="1" id="KW-0479">Metal-binding</keyword>
<keyword evidence="2 4" id="KW-0863">Zinc-finger</keyword>
<dbReference type="Pfam" id="PF00097">
    <property type="entry name" value="zf-C3HC4"/>
    <property type="match status" value="1"/>
</dbReference>
<feature type="compositionally biased region" description="Polar residues" evidence="5">
    <location>
        <begin position="103"/>
        <end position="117"/>
    </location>
</feature>
<dbReference type="InterPro" id="IPR001841">
    <property type="entry name" value="Znf_RING"/>
</dbReference>
<gene>
    <name evidence="8" type="ORF">niasHT_005388</name>
</gene>
<evidence type="ECO:0000313" key="9">
    <source>
        <dbReference type="Proteomes" id="UP001620626"/>
    </source>
</evidence>
<dbReference type="GO" id="GO:0008270">
    <property type="term" value="F:zinc ion binding"/>
    <property type="evidence" value="ECO:0007669"/>
    <property type="project" value="UniProtKB-KW"/>
</dbReference>
<dbReference type="InterPro" id="IPR018957">
    <property type="entry name" value="Znf_C3HC4_RING-type"/>
</dbReference>
<feature type="region of interest" description="Disordered" evidence="5">
    <location>
        <begin position="93"/>
        <end position="123"/>
    </location>
</feature>
<dbReference type="SUPFAM" id="SSF57850">
    <property type="entry name" value="RING/U-box"/>
    <property type="match status" value="1"/>
</dbReference>
<evidence type="ECO:0000313" key="8">
    <source>
        <dbReference type="EMBL" id="KAL3121128.1"/>
    </source>
</evidence>
<name>A0ABD2M0U1_9BILA</name>
<comment type="caution">
    <text evidence="8">The sequence shown here is derived from an EMBL/GenBank/DDBJ whole genome shotgun (WGS) entry which is preliminary data.</text>
</comment>
<dbReference type="PROSITE" id="PS50089">
    <property type="entry name" value="ZF_RING_2"/>
    <property type="match status" value="1"/>
</dbReference>
<protein>
    <recommendedName>
        <fullName evidence="7">RING-type domain-containing protein</fullName>
    </recommendedName>
</protein>
<dbReference type="Proteomes" id="UP001620626">
    <property type="component" value="Unassembled WGS sequence"/>
</dbReference>
<dbReference type="EMBL" id="JBICBT010000200">
    <property type="protein sequence ID" value="KAL3121128.1"/>
    <property type="molecule type" value="Genomic_DNA"/>
</dbReference>
<dbReference type="InterPro" id="IPR011016">
    <property type="entry name" value="Znf_RING-CH"/>
</dbReference>
<dbReference type="Gene3D" id="3.30.40.10">
    <property type="entry name" value="Zinc/RING finger domain, C3HC4 (zinc finger)"/>
    <property type="match status" value="1"/>
</dbReference>
<reference evidence="8 9" key="1">
    <citation type="submission" date="2024-10" db="EMBL/GenBank/DDBJ databases">
        <authorList>
            <person name="Kim D."/>
        </authorList>
    </citation>
    <scope>NUCLEOTIDE SEQUENCE [LARGE SCALE GENOMIC DNA]</scope>
    <source>
        <strain evidence="8">BH-2024</strain>
    </source>
</reference>
<keyword evidence="6" id="KW-0732">Signal</keyword>
<dbReference type="AlphaFoldDB" id="A0ABD2M0U1"/>
<keyword evidence="9" id="KW-1185">Reference proteome</keyword>